<dbReference type="InterPro" id="IPR023753">
    <property type="entry name" value="FAD/NAD-binding_dom"/>
</dbReference>
<evidence type="ECO:0000256" key="1">
    <source>
        <dbReference type="ARBA" id="ARBA00001974"/>
    </source>
</evidence>
<keyword evidence="2" id="KW-0285">Flavoprotein</keyword>
<keyword evidence="4" id="KW-0560">Oxidoreductase</keyword>
<dbReference type="InterPro" id="IPR028202">
    <property type="entry name" value="Reductase_C"/>
</dbReference>
<dbReference type="PANTHER" id="PTHR43557:SF2">
    <property type="entry name" value="RIESKE DOMAIN-CONTAINING PROTEIN-RELATED"/>
    <property type="match status" value="1"/>
</dbReference>
<evidence type="ECO:0000313" key="8">
    <source>
        <dbReference type="Proteomes" id="UP001597053"/>
    </source>
</evidence>
<evidence type="ECO:0000259" key="5">
    <source>
        <dbReference type="Pfam" id="PF07992"/>
    </source>
</evidence>
<dbReference type="InterPro" id="IPR036188">
    <property type="entry name" value="FAD/NAD-bd_sf"/>
</dbReference>
<dbReference type="Proteomes" id="UP001597053">
    <property type="component" value="Unassembled WGS sequence"/>
</dbReference>
<dbReference type="Pfam" id="PF07992">
    <property type="entry name" value="Pyr_redox_2"/>
    <property type="match status" value="1"/>
</dbReference>
<reference evidence="8" key="1">
    <citation type="journal article" date="2019" name="Int. J. Syst. Evol. Microbiol.">
        <title>The Global Catalogue of Microorganisms (GCM) 10K type strain sequencing project: providing services to taxonomists for standard genome sequencing and annotation.</title>
        <authorList>
            <consortium name="The Broad Institute Genomics Platform"/>
            <consortium name="The Broad Institute Genome Sequencing Center for Infectious Disease"/>
            <person name="Wu L."/>
            <person name="Ma J."/>
        </authorList>
    </citation>
    <scope>NUCLEOTIDE SEQUENCE [LARGE SCALE GENOMIC DNA]</scope>
    <source>
        <strain evidence="8">JCM 32148</strain>
    </source>
</reference>
<dbReference type="SUPFAM" id="SSF51905">
    <property type="entry name" value="FAD/NAD(P)-binding domain"/>
    <property type="match status" value="2"/>
</dbReference>
<evidence type="ECO:0000256" key="2">
    <source>
        <dbReference type="ARBA" id="ARBA00022630"/>
    </source>
</evidence>
<dbReference type="Pfam" id="PF14759">
    <property type="entry name" value="Reductase_C"/>
    <property type="match status" value="1"/>
</dbReference>
<organism evidence="7 8">
    <name type="scientific">Micromonospora azadirachtae</name>
    <dbReference type="NCBI Taxonomy" id="1970735"/>
    <lineage>
        <taxon>Bacteria</taxon>
        <taxon>Bacillati</taxon>
        <taxon>Actinomycetota</taxon>
        <taxon>Actinomycetes</taxon>
        <taxon>Micromonosporales</taxon>
        <taxon>Micromonosporaceae</taxon>
        <taxon>Micromonospora</taxon>
    </lineage>
</organism>
<sequence length="421" mass="45057">MVNSPTFVIVGAGLAGAKAAQTLREEGFDGRVILLGAEPERPYERPPLSKGLLLGSTPRADVYVHEAGWYDANNVDLRTATRVTAVDRTARHILLDDGERLGYDKLLLTTGSTPRRLDVPGADVDGVLYLRTLPQADRIAEALTDRSQLVVVGAGWIGLEIAAAARKHGATVTVVDVAELPLQRVLGDEVARVFADLHQSHGVTFRFGAGVRQLHGSGRVSSVVLTDGTELPADTVVVGVGIQPDTQLAEAAGLTVDNGIVTDAQLLTSDPHIYAAGDVANAYHPLLRRHIRVEHWANALNGGPAAARSMLGQQVEYARLPYFFSDQYDLGMEYSGWVAPDGYDQVVFRGDPTGAEGRAPEFMAFWISDGRVLAGMNANVWDVTDQIQALVRAGHGGTRVDLAKLADPQVPLGDLLGQDRA</sequence>
<evidence type="ECO:0000256" key="3">
    <source>
        <dbReference type="ARBA" id="ARBA00022827"/>
    </source>
</evidence>
<name>A0ABW2ZVS0_9ACTN</name>
<accession>A0ABW2ZVS0</accession>
<evidence type="ECO:0000313" key="7">
    <source>
        <dbReference type="EMBL" id="MFD0782630.1"/>
    </source>
</evidence>
<dbReference type="PANTHER" id="PTHR43557">
    <property type="entry name" value="APOPTOSIS-INDUCING FACTOR 1"/>
    <property type="match status" value="1"/>
</dbReference>
<protein>
    <submittedName>
        <fullName evidence="7">NAD(P)/FAD-dependent oxidoreductase</fullName>
    </submittedName>
</protein>
<gene>
    <name evidence="7" type="ORF">ACFQZ8_01635</name>
</gene>
<dbReference type="SUPFAM" id="SSF55424">
    <property type="entry name" value="FAD/NAD-linked reductases, dimerisation (C-terminal) domain"/>
    <property type="match status" value="1"/>
</dbReference>
<keyword evidence="3" id="KW-0274">FAD</keyword>
<keyword evidence="8" id="KW-1185">Reference proteome</keyword>
<dbReference type="InterPro" id="IPR016156">
    <property type="entry name" value="FAD/NAD-linked_Rdtase_dimer_sf"/>
</dbReference>
<feature type="domain" description="Reductase C-terminal" evidence="6">
    <location>
        <begin position="322"/>
        <end position="415"/>
    </location>
</feature>
<evidence type="ECO:0000256" key="4">
    <source>
        <dbReference type="ARBA" id="ARBA00023002"/>
    </source>
</evidence>
<dbReference type="Gene3D" id="3.50.50.60">
    <property type="entry name" value="FAD/NAD(P)-binding domain"/>
    <property type="match status" value="2"/>
</dbReference>
<proteinExistence type="predicted"/>
<dbReference type="PRINTS" id="PR00411">
    <property type="entry name" value="PNDRDTASEI"/>
</dbReference>
<comment type="cofactor">
    <cofactor evidence="1">
        <name>FAD</name>
        <dbReference type="ChEBI" id="CHEBI:57692"/>
    </cofactor>
</comment>
<dbReference type="EMBL" id="JBHTHM010000024">
    <property type="protein sequence ID" value="MFD0782630.1"/>
    <property type="molecule type" value="Genomic_DNA"/>
</dbReference>
<dbReference type="InterPro" id="IPR050446">
    <property type="entry name" value="FAD-oxidoreductase/Apoptosis"/>
</dbReference>
<evidence type="ECO:0000259" key="6">
    <source>
        <dbReference type="Pfam" id="PF14759"/>
    </source>
</evidence>
<feature type="domain" description="FAD/NAD(P)-binding" evidence="5">
    <location>
        <begin position="7"/>
        <end position="302"/>
    </location>
</feature>
<dbReference type="PRINTS" id="PR00368">
    <property type="entry name" value="FADPNR"/>
</dbReference>
<dbReference type="Gene3D" id="3.30.390.30">
    <property type="match status" value="1"/>
</dbReference>
<comment type="caution">
    <text evidence="7">The sequence shown here is derived from an EMBL/GenBank/DDBJ whole genome shotgun (WGS) entry which is preliminary data.</text>
</comment>